<dbReference type="Proteomes" id="UP000260665">
    <property type="component" value="Unassembled WGS sequence"/>
</dbReference>
<organism evidence="2 3">
    <name type="scientific">Rhodoferax lacus</name>
    <dbReference type="NCBI Taxonomy" id="2184758"/>
    <lineage>
        <taxon>Bacteria</taxon>
        <taxon>Pseudomonadati</taxon>
        <taxon>Pseudomonadota</taxon>
        <taxon>Betaproteobacteria</taxon>
        <taxon>Burkholderiales</taxon>
        <taxon>Comamonadaceae</taxon>
        <taxon>Rhodoferax</taxon>
    </lineage>
</organism>
<proteinExistence type="predicted"/>
<keyword evidence="1" id="KW-0812">Transmembrane</keyword>
<dbReference type="AlphaFoldDB" id="A0A3E1RBA1"/>
<accession>A0A3E1RBA1</accession>
<evidence type="ECO:0000313" key="3">
    <source>
        <dbReference type="Proteomes" id="UP000260665"/>
    </source>
</evidence>
<dbReference type="EMBL" id="QFZK01000006">
    <property type="protein sequence ID" value="RFO96636.1"/>
    <property type="molecule type" value="Genomic_DNA"/>
</dbReference>
<evidence type="ECO:0000313" key="2">
    <source>
        <dbReference type="EMBL" id="RFO96636.1"/>
    </source>
</evidence>
<reference evidence="2 3" key="1">
    <citation type="submission" date="2018-05" db="EMBL/GenBank/DDBJ databases">
        <title>Rhodoferax soyangensis sp.nov., isolated from an oligotrophic freshwater lake.</title>
        <authorList>
            <person name="Park M."/>
        </authorList>
    </citation>
    <scope>NUCLEOTIDE SEQUENCE [LARGE SCALE GENOMIC DNA]</scope>
    <source>
        <strain evidence="2 3">IMCC26218</strain>
    </source>
</reference>
<feature type="transmembrane region" description="Helical" evidence="1">
    <location>
        <begin position="6"/>
        <end position="28"/>
    </location>
</feature>
<gene>
    <name evidence="2" type="ORF">DIC66_11455</name>
</gene>
<protein>
    <submittedName>
        <fullName evidence="2">Uncharacterized protein</fullName>
    </submittedName>
</protein>
<keyword evidence="1" id="KW-1133">Transmembrane helix</keyword>
<name>A0A3E1RBA1_9BURK</name>
<sequence length="59" mass="6634">MLDNPLYQGLILLAAGLLLVLLLVWVAYRAIKAAVRDGIREARQVSSQETWLPTERQSL</sequence>
<keyword evidence="3" id="KW-1185">Reference proteome</keyword>
<keyword evidence="1" id="KW-0472">Membrane</keyword>
<comment type="caution">
    <text evidence="2">The sequence shown here is derived from an EMBL/GenBank/DDBJ whole genome shotgun (WGS) entry which is preliminary data.</text>
</comment>
<evidence type="ECO:0000256" key="1">
    <source>
        <dbReference type="SAM" id="Phobius"/>
    </source>
</evidence>